<dbReference type="EMBL" id="JBHSQW010000004">
    <property type="protein sequence ID" value="MFC5992981.1"/>
    <property type="molecule type" value="Genomic_DNA"/>
</dbReference>
<proteinExistence type="inferred from homology"/>
<reference evidence="4" key="1">
    <citation type="journal article" date="2019" name="Int. J. Syst. Evol. Microbiol.">
        <title>The Global Catalogue of Microorganisms (GCM) 10K type strain sequencing project: providing services to taxonomists for standard genome sequencing and annotation.</title>
        <authorList>
            <consortium name="The Broad Institute Genomics Platform"/>
            <consortium name="The Broad Institute Genome Sequencing Center for Infectious Disease"/>
            <person name="Wu L."/>
            <person name="Ma J."/>
        </authorList>
    </citation>
    <scope>NUCLEOTIDE SEQUENCE [LARGE SCALE GENOMIC DNA]</scope>
    <source>
        <strain evidence="4">CCM 8391</strain>
    </source>
</reference>
<organism evidence="3 4">
    <name type="scientific">Pseudonocardia hispaniensis</name>
    <dbReference type="NCBI Taxonomy" id="904933"/>
    <lineage>
        <taxon>Bacteria</taxon>
        <taxon>Bacillati</taxon>
        <taxon>Actinomycetota</taxon>
        <taxon>Actinomycetes</taxon>
        <taxon>Pseudonocardiales</taxon>
        <taxon>Pseudonocardiaceae</taxon>
        <taxon>Pseudonocardia</taxon>
    </lineage>
</organism>
<dbReference type="InterPro" id="IPR032710">
    <property type="entry name" value="NTF2-like_dom_sf"/>
</dbReference>
<comment type="caution">
    <text evidence="3">The sequence shown here is derived from an EMBL/GenBank/DDBJ whole genome shotgun (WGS) entry which is preliminary data.</text>
</comment>
<evidence type="ECO:0000313" key="3">
    <source>
        <dbReference type="EMBL" id="MFC5992981.1"/>
    </source>
</evidence>
<sequence>MLNETLDSTTVRLLDPKAALALELIYHEARLLDEKRYEEWDKLWADGDTRYVIPLDRDVVDFDSVLNLVNDNAVMRRRRIARMTSGYAGAVNAVERTVRVVSRYEFQARDEDELEVRSAEIVVAYVHGEHQVWAADLVHHIDLAGAEPRIRHKVVHLIDAEHTVRTCGFLL</sequence>
<protein>
    <submittedName>
        <fullName evidence="3">Aromatic-ring-hydroxylating dioxygenase subunit beta</fullName>
    </submittedName>
</protein>
<evidence type="ECO:0000256" key="1">
    <source>
        <dbReference type="ARBA" id="ARBA00009570"/>
    </source>
</evidence>
<dbReference type="Proteomes" id="UP001596302">
    <property type="component" value="Unassembled WGS sequence"/>
</dbReference>
<keyword evidence="4" id="KW-1185">Reference proteome</keyword>
<keyword evidence="2" id="KW-0560">Oxidoreductase</keyword>
<dbReference type="PANTHER" id="PTHR41534:SF2">
    <property type="entry name" value="3-PHENYLPROPIONATE_CINNAMIC ACID DIOXYGENASE SUBUNIT BETA"/>
    <property type="match status" value="1"/>
</dbReference>
<dbReference type="Gene3D" id="3.10.450.50">
    <property type="match status" value="1"/>
</dbReference>
<dbReference type="SUPFAM" id="SSF54427">
    <property type="entry name" value="NTF2-like"/>
    <property type="match status" value="1"/>
</dbReference>
<keyword evidence="3" id="KW-0223">Dioxygenase</keyword>
<evidence type="ECO:0000256" key="2">
    <source>
        <dbReference type="ARBA" id="ARBA00023002"/>
    </source>
</evidence>
<gene>
    <name evidence="3" type="ORF">ACFQE5_02005</name>
</gene>
<evidence type="ECO:0000313" key="4">
    <source>
        <dbReference type="Proteomes" id="UP001596302"/>
    </source>
</evidence>
<name>A0ABW1IWZ5_9PSEU</name>
<dbReference type="GO" id="GO:0051213">
    <property type="term" value="F:dioxygenase activity"/>
    <property type="evidence" value="ECO:0007669"/>
    <property type="project" value="UniProtKB-KW"/>
</dbReference>
<accession>A0ABW1IWZ5</accession>
<comment type="similarity">
    <text evidence="1">Belongs to the bacterial ring-hydroxylating dioxygenase beta subunit family.</text>
</comment>
<dbReference type="PANTHER" id="PTHR41534">
    <property type="entry name" value="BLR3401 PROTEIN"/>
    <property type="match status" value="1"/>
</dbReference>
<dbReference type="Pfam" id="PF00866">
    <property type="entry name" value="Ring_hydroxyl_B"/>
    <property type="match status" value="1"/>
</dbReference>
<dbReference type="InterPro" id="IPR000391">
    <property type="entry name" value="Rng_hydr_dOase-bsu"/>
</dbReference>
<dbReference type="RefSeq" id="WP_379582087.1">
    <property type="nucleotide sequence ID" value="NZ_JBHSQW010000004.1"/>
</dbReference>